<accession>A0ABX7Q2S6</accession>
<name>A0ABX7Q2S6_9BACT</name>
<protein>
    <submittedName>
        <fullName evidence="1">Uncharacterized protein</fullName>
    </submittedName>
</protein>
<dbReference type="Proteomes" id="UP000663651">
    <property type="component" value="Chromosome"/>
</dbReference>
<keyword evidence="2" id="KW-1185">Reference proteome</keyword>
<evidence type="ECO:0000313" key="1">
    <source>
        <dbReference type="EMBL" id="QSV45396.1"/>
    </source>
</evidence>
<dbReference type="EMBL" id="CP071382">
    <property type="protein sequence ID" value="QSV45396.1"/>
    <property type="molecule type" value="Genomic_DNA"/>
</dbReference>
<organism evidence="1 2">
    <name type="scientific">Geobacter benzoatilyticus</name>
    <dbReference type="NCBI Taxonomy" id="2815309"/>
    <lineage>
        <taxon>Bacteria</taxon>
        <taxon>Pseudomonadati</taxon>
        <taxon>Thermodesulfobacteriota</taxon>
        <taxon>Desulfuromonadia</taxon>
        <taxon>Geobacterales</taxon>
        <taxon>Geobacteraceae</taxon>
        <taxon>Geobacter</taxon>
    </lineage>
</organism>
<proteinExistence type="predicted"/>
<evidence type="ECO:0000313" key="2">
    <source>
        <dbReference type="Proteomes" id="UP000663651"/>
    </source>
</evidence>
<dbReference type="RefSeq" id="WP_207163199.1">
    <property type="nucleotide sequence ID" value="NZ_CP071382.1"/>
</dbReference>
<sequence length="96" mass="10829">MQLVVFDEVMHAMLLSGAVAGSLSEILNIVHIVLCPGQKLQHVLKVSDFPRQDILFLRVISGSELVLQLLDMLLNDRNGIYSQMFHLSFLHVSKKE</sequence>
<gene>
    <name evidence="1" type="ORF">JZM60_14945</name>
</gene>
<reference evidence="1 2" key="1">
    <citation type="submission" date="2021-03" db="EMBL/GenBank/DDBJ databases">
        <title>Geobacter metallireducens gen. nov. sp. nov., a microorganism capable of coupling the complete oxidation of organic compounds to the reduction of iron and other metals.</title>
        <authorList>
            <person name="Li Y."/>
        </authorList>
    </citation>
    <scope>NUCLEOTIDE SEQUENCE [LARGE SCALE GENOMIC DNA]</scope>
    <source>
        <strain evidence="1 2">Jerry-YX</strain>
    </source>
</reference>